<reference evidence="3 4" key="1">
    <citation type="submission" date="2019-08" db="EMBL/GenBank/DDBJ databases">
        <title>Draft genome sequences of two oriental melons (Cucumis melo L. var makuwa).</title>
        <authorList>
            <person name="Kwon S.-Y."/>
        </authorList>
    </citation>
    <scope>NUCLEOTIDE SEQUENCE [LARGE SCALE GENOMIC DNA]</scope>
    <source>
        <strain evidence="4">cv. Chang Bougi</strain>
        <strain evidence="3">cv. SW 3</strain>
        <tissue evidence="1">Leaf</tissue>
    </source>
</reference>
<keyword evidence="1" id="KW-0808">Transferase</keyword>
<dbReference type="SUPFAM" id="SSF56672">
    <property type="entry name" value="DNA/RNA polymerases"/>
    <property type="match status" value="1"/>
</dbReference>
<evidence type="ECO:0000313" key="1">
    <source>
        <dbReference type="EMBL" id="KAA0032759.1"/>
    </source>
</evidence>
<dbReference type="Proteomes" id="UP000321393">
    <property type="component" value="Unassembled WGS sequence"/>
</dbReference>
<evidence type="ECO:0000313" key="3">
    <source>
        <dbReference type="Proteomes" id="UP000321393"/>
    </source>
</evidence>
<evidence type="ECO:0000313" key="2">
    <source>
        <dbReference type="EMBL" id="TYJ98790.1"/>
    </source>
</evidence>
<dbReference type="Proteomes" id="UP000321947">
    <property type="component" value="Unassembled WGS sequence"/>
</dbReference>
<dbReference type="EMBL" id="SSTD01017849">
    <property type="protein sequence ID" value="TYJ98790.1"/>
    <property type="molecule type" value="Genomic_DNA"/>
</dbReference>
<accession>A0A5A7SUC6</accession>
<keyword evidence="1" id="KW-0548">Nucleotidyltransferase</keyword>
<organism evidence="1 3">
    <name type="scientific">Cucumis melo var. makuwa</name>
    <name type="common">Oriental melon</name>
    <dbReference type="NCBI Taxonomy" id="1194695"/>
    <lineage>
        <taxon>Eukaryota</taxon>
        <taxon>Viridiplantae</taxon>
        <taxon>Streptophyta</taxon>
        <taxon>Embryophyta</taxon>
        <taxon>Tracheophyta</taxon>
        <taxon>Spermatophyta</taxon>
        <taxon>Magnoliopsida</taxon>
        <taxon>eudicotyledons</taxon>
        <taxon>Gunneridae</taxon>
        <taxon>Pentapetalae</taxon>
        <taxon>rosids</taxon>
        <taxon>fabids</taxon>
        <taxon>Cucurbitales</taxon>
        <taxon>Cucurbitaceae</taxon>
        <taxon>Benincaseae</taxon>
        <taxon>Cucumis</taxon>
    </lineage>
</organism>
<dbReference type="STRING" id="1194695.A0A5A7SUC6"/>
<name>A0A5A7SUC6_CUCMM</name>
<dbReference type="AlphaFoldDB" id="A0A5A7SUC6"/>
<protein>
    <submittedName>
        <fullName evidence="1">RNA-directed DNA polymerase-like protein</fullName>
    </submittedName>
</protein>
<dbReference type="GO" id="GO:0003964">
    <property type="term" value="F:RNA-directed DNA polymerase activity"/>
    <property type="evidence" value="ECO:0007669"/>
    <property type="project" value="UniProtKB-KW"/>
</dbReference>
<sequence>MAISLVDEQIELKSVPTEIQKVLNEYVDIVLHELPKTLPPQWGIDHEIELVPRTKSLAKNAYQMPPLELIELRKQLDELLAAGFIKPAKAPYEARVLFQRNNDRTLRLCIDYRALKKFKLDLRSGYYQVRIAQGDEPKTTCVYKVFHEYLDQFVVAYLNDIVVFSSSLEKYQAHLRILKKGCTIDRVVEERYDLKMNSTSNSSTREDPVIKLLMLSVVKASIGPVYASPHAFE</sequence>
<dbReference type="PANTHER" id="PTHR24559">
    <property type="entry name" value="TRANSPOSON TY3-I GAG-POL POLYPROTEIN"/>
    <property type="match status" value="1"/>
</dbReference>
<proteinExistence type="predicted"/>
<dbReference type="InterPro" id="IPR053134">
    <property type="entry name" value="RNA-dir_DNA_polymerase"/>
</dbReference>
<dbReference type="Gene3D" id="3.10.10.10">
    <property type="entry name" value="HIV Type 1 Reverse Transcriptase, subunit A, domain 1"/>
    <property type="match status" value="1"/>
</dbReference>
<dbReference type="PANTHER" id="PTHR24559:SF436">
    <property type="entry name" value="RNA-DIRECTED DNA POLYMERASE HOMOLOG"/>
    <property type="match status" value="1"/>
</dbReference>
<dbReference type="InterPro" id="IPR043502">
    <property type="entry name" value="DNA/RNA_pol_sf"/>
</dbReference>
<keyword evidence="1" id="KW-0695">RNA-directed DNA polymerase</keyword>
<dbReference type="OrthoDB" id="2442328at2759"/>
<evidence type="ECO:0000313" key="4">
    <source>
        <dbReference type="Proteomes" id="UP000321947"/>
    </source>
</evidence>
<dbReference type="EMBL" id="SSTE01021224">
    <property type="protein sequence ID" value="KAA0032759.1"/>
    <property type="molecule type" value="Genomic_DNA"/>
</dbReference>
<comment type="caution">
    <text evidence="1">The sequence shown here is derived from an EMBL/GenBank/DDBJ whole genome shotgun (WGS) entry which is preliminary data.</text>
</comment>
<gene>
    <name evidence="2" type="ORF">E5676_scaffold156G00990</name>
    <name evidence="1" type="ORF">E6C27_scaffold853G001020</name>
</gene>